<protein>
    <submittedName>
        <fullName evidence="2">Uncharacterized protein</fullName>
    </submittedName>
</protein>
<dbReference type="Proteomes" id="UP000299102">
    <property type="component" value="Unassembled WGS sequence"/>
</dbReference>
<dbReference type="OrthoDB" id="2266637at2759"/>
<evidence type="ECO:0000313" key="3">
    <source>
        <dbReference type="Proteomes" id="UP000299102"/>
    </source>
</evidence>
<sequence length="117" mass="13100">MAWSQIKGYAASNVSWNLTRITDLVNEKINLMGATEWANLCTKVKEIEADYCKSDRVVDMITETFVIHVGDDDSEPNDDKSSSEMATSSTNTASSSRFHVTHDDLMEGVLPLLFFIF</sequence>
<evidence type="ECO:0000256" key="1">
    <source>
        <dbReference type="SAM" id="MobiDB-lite"/>
    </source>
</evidence>
<dbReference type="AlphaFoldDB" id="A0A4C1THA9"/>
<gene>
    <name evidence="2" type="ORF">EVAR_6130_1</name>
</gene>
<accession>A0A4C1THA9</accession>
<name>A0A4C1THA9_EUMVA</name>
<keyword evidence="3" id="KW-1185">Reference proteome</keyword>
<reference evidence="2 3" key="1">
    <citation type="journal article" date="2019" name="Commun. Biol.">
        <title>The bagworm genome reveals a unique fibroin gene that provides high tensile strength.</title>
        <authorList>
            <person name="Kono N."/>
            <person name="Nakamura H."/>
            <person name="Ohtoshi R."/>
            <person name="Tomita M."/>
            <person name="Numata K."/>
            <person name="Arakawa K."/>
        </authorList>
    </citation>
    <scope>NUCLEOTIDE SEQUENCE [LARGE SCALE GENOMIC DNA]</scope>
</reference>
<proteinExistence type="predicted"/>
<dbReference type="EMBL" id="BGZK01000053">
    <property type="protein sequence ID" value="GBP12807.1"/>
    <property type="molecule type" value="Genomic_DNA"/>
</dbReference>
<feature type="compositionally biased region" description="Low complexity" evidence="1">
    <location>
        <begin position="83"/>
        <end position="95"/>
    </location>
</feature>
<feature type="region of interest" description="Disordered" evidence="1">
    <location>
        <begin position="69"/>
        <end position="95"/>
    </location>
</feature>
<comment type="caution">
    <text evidence="2">The sequence shown here is derived from an EMBL/GenBank/DDBJ whole genome shotgun (WGS) entry which is preliminary data.</text>
</comment>
<evidence type="ECO:0000313" key="2">
    <source>
        <dbReference type="EMBL" id="GBP12807.1"/>
    </source>
</evidence>
<organism evidence="2 3">
    <name type="scientific">Eumeta variegata</name>
    <name type="common">Bagworm moth</name>
    <name type="synonym">Eumeta japonica</name>
    <dbReference type="NCBI Taxonomy" id="151549"/>
    <lineage>
        <taxon>Eukaryota</taxon>
        <taxon>Metazoa</taxon>
        <taxon>Ecdysozoa</taxon>
        <taxon>Arthropoda</taxon>
        <taxon>Hexapoda</taxon>
        <taxon>Insecta</taxon>
        <taxon>Pterygota</taxon>
        <taxon>Neoptera</taxon>
        <taxon>Endopterygota</taxon>
        <taxon>Lepidoptera</taxon>
        <taxon>Glossata</taxon>
        <taxon>Ditrysia</taxon>
        <taxon>Tineoidea</taxon>
        <taxon>Psychidae</taxon>
        <taxon>Oiketicinae</taxon>
        <taxon>Eumeta</taxon>
    </lineage>
</organism>